<keyword evidence="2" id="KW-1133">Transmembrane helix</keyword>
<dbReference type="AlphaFoldDB" id="M5EJE1"/>
<name>M5EJE1_9HYPH</name>
<reference evidence="3 4" key="1">
    <citation type="submission" date="2013-02" db="EMBL/GenBank/DDBJ databases">
        <authorList>
            <person name="Genoscope - CEA"/>
        </authorList>
    </citation>
    <scope>NUCLEOTIDE SEQUENCE [LARGE SCALE GENOMIC DNA]</scope>
    <source>
        <strain evidence="3 4">STM 2683</strain>
    </source>
</reference>
<comment type="caution">
    <text evidence="3">The sequence shown here is derived from an EMBL/GenBank/DDBJ whole genome shotgun (WGS) entry which is preliminary data.</text>
</comment>
<protein>
    <recommendedName>
        <fullName evidence="5">Transmembrane protein</fullName>
    </recommendedName>
</protein>
<evidence type="ECO:0000256" key="2">
    <source>
        <dbReference type="SAM" id="Phobius"/>
    </source>
</evidence>
<keyword evidence="2" id="KW-0472">Membrane</keyword>
<feature type="transmembrane region" description="Helical" evidence="2">
    <location>
        <begin position="64"/>
        <end position="97"/>
    </location>
</feature>
<keyword evidence="2" id="KW-0812">Transmembrane</keyword>
<evidence type="ECO:0008006" key="5">
    <source>
        <dbReference type="Google" id="ProtNLM"/>
    </source>
</evidence>
<evidence type="ECO:0000256" key="1">
    <source>
        <dbReference type="SAM" id="MobiDB-lite"/>
    </source>
</evidence>
<feature type="region of interest" description="Disordered" evidence="1">
    <location>
        <begin position="117"/>
        <end position="150"/>
    </location>
</feature>
<evidence type="ECO:0000313" key="4">
    <source>
        <dbReference type="Proteomes" id="UP000012062"/>
    </source>
</evidence>
<sequence length="150" mass="15323">MSILHPEPASLDFFTDAVGVDNLDDVAPDRHLVTSRAIYPACLAAGIAGVACIIAAIVTVTAVIAIGVAAIAIAIAVVAIAVSIVAVAIAASAVFCVSSNGFNPREPRMVEFNGVSHGYQRQGSRSDEPAKPTQRGNGHSASPFVARTEA</sequence>
<organism evidence="3 4">
    <name type="scientific">Mesorhizobium metallidurans STM 2683</name>
    <dbReference type="NCBI Taxonomy" id="1297569"/>
    <lineage>
        <taxon>Bacteria</taxon>
        <taxon>Pseudomonadati</taxon>
        <taxon>Pseudomonadota</taxon>
        <taxon>Alphaproteobacteria</taxon>
        <taxon>Hyphomicrobiales</taxon>
        <taxon>Phyllobacteriaceae</taxon>
        <taxon>Mesorhizobium</taxon>
    </lineage>
</organism>
<gene>
    <name evidence="3" type="ORF">MESS2_1230019</name>
</gene>
<dbReference type="Proteomes" id="UP000012062">
    <property type="component" value="Unassembled WGS sequence"/>
</dbReference>
<accession>M5EJE1</accession>
<evidence type="ECO:0000313" key="3">
    <source>
        <dbReference type="EMBL" id="CCV04218.1"/>
    </source>
</evidence>
<proteinExistence type="predicted"/>
<dbReference type="STRING" id="1297569.MESS2_1230019"/>
<feature type="transmembrane region" description="Helical" evidence="2">
    <location>
        <begin position="37"/>
        <end position="58"/>
    </location>
</feature>
<keyword evidence="4" id="KW-1185">Reference proteome</keyword>
<dbReference type="EMBL" id="CAUM01000028">
    <property type="protein sequence ID" value="CCV04218.1"/>
    <property type="molecule type" value="Genomic_DNA"/>
</dbReference>